<accession>A0A5E4WN98</accession>
<dbReference type="InterPro" id="IPR037053">
    <property type="entry name" value="Phage_tail_collar_dom_sf"/>
</dbReference>
<evidence type="ECO:0000313" key="3">
    <source>
        <dbReference type="Proteomes" id="UP000333828"/>
    </source>
</evidence>
<protein>
    <submittedName>
        <fullName evidence="2">Phage tail protein</fullName>
    </submittedName>
</protein>
<sequence length="173" mass="18723">MDDYYIGEIRLYAFNYAPIDWVVCDGTILQIRLFPELYAVIGTTYGGDGRTTFAVPDLRGLVSRGTTEAAQMGKVEGSPTVTLQDQHMPLHTHTAYVNSTRPAGDSASDKLPARFVVGGNNAYRENTSDLSLVALSPLTVGPACTGGAHNNMQPYLPLNFCIAIKNGEFPPRP</sequence>
<dbReference type="InterPro" id="IPR011083">
    <property type="entry name" value="Phage_tail_collar_dom"/>
</dbReference>
<dbReference type="Gene3D" id="3.90.1340.10">
    <property type="entry name" value="Phage tail collar domain"/>
    <property type="match status" value="1"/>
</dbReference>
<dbReference type="SUPFAM" id="SSF88874">
    <property type="entry name" value="Receptor-binding domain of short tail fibre protein gp12"/>
    <property type="match status" value="1"/>
</dbReference>
<name>A0A5E4WN98_9BURK</name>
<gene>
    <name evidence="2" type="ORF">PIN31115_02992</name>
</gene>
<proteinExistence type="predicted"/>
<keyword evidence="3" id="KW-1185">Reference proteome</keyword>
<reference evidence="2 3" key="1">
    <citation type="submission" date="2019-08" db="EMBL/GenBank/DDBJ databases">
        <authorList>
            <person name="Peeters C."/>
        </authorList>
    </citation>
    <scope>NUCLEOTIDE SEQUENCE [LARGE SCALE GENOMIC DNA]</scope>
    <source>
        <strain evidence="2 3">LMG 31115</strain>
    </source>
</reference>
<dbReference type="Proteomes" id="UP000333828">
    <property type="component" value="Unassembled WGS sequence"/>
</dbReference>
<dbReference type="RefSeq" id="WP_150684699.1">
    <property type="nucleotide sequence ID" value="NZ_CABPSF010000004.1"/>
</dbReference>
<evidence type="ECO:0000313" key="2">
    <source>
        <dbReference type="EMBL" id="VVE18284.1"/>
    </source>
</evidence>
<evidence type="ECO:0000259" key="1">
    <source>
        <dbReference type="Pfam" id="PF07484"/>
    </source>
</evidence>
<dbReference type="AlphaFoldDB" id="A0A5E4WN98"/>
<dbReference type="Pfam" id="PF07484">
    <property type="entry name" value="Collar"/>
    <property type="match status" value="1"/>
</dbReference>
<feature type="domain" description="Phage tail collar" evidence="1">
    <location>
        <begin position="7"/>
        <end position="62"/>
    </location>
</feature>
<dbReference type="EMBL" id="CABPSI010000003">
    <property type="protein sequence ID" value="VVE18284.1"/>
    <property type="molecule type" value="Genomic_DNA"/>
</dbReference>
<organism evidence="2 3">
    <name type="scientific">Pandoraea iniqua</name>
    <dbReference type="NCBI Taxonomy" id="2508288"/>
    <lineage>
        <taxon>Bacteria</taxon>
        <taxon>Pseudomonadati</taxon>
        <taxon>Pseudomonadota</taxon>
        <taxon>Betaproteobacteria</taxon>
        <taxon>Burkholderiales</taxon>
        <taxon>Burkholderiaceae</taxon>
        <taxon>Pandoraea</taxon>
    </lineage>
</organism>